<evidence type="ECO:0000259" key="3">
    <source>
        <dbReference type="Pfam" id="PF03061"/>
    </source>
</evidence>
<dbReference type="EMBL" id="MTSM01000008">
    <property type="protein sequence ID" value="OPX55597.1"/>
    <property type="molecule type" value="Genomic_DNA"/>
</dbReference>
<evidence type="ECO:0000313" key="4">
    <source>
        <dbReference type="EMBL" id="OPX55597.1"/>
    </source>
</evidence>
<dbReference type="InterPro" id="IPR006683">
    <property type="entry name" value="Thioestr_dom"/>
</dbReference>
<reference evidence="4 5" key="1">
    <citation type="submission" date="2017-01" db="EMBL/GenBank/DDBJ databases">
        <title>Genome Sequencing of a Marine Spirillum, Oceanospirillum multiglobuliferum ATCC 33336, from Japan.</title>
        <authorList>
            <person name="Carney J.G."/>
            <person name="Trachtenberg A.M."/>
            <person name="Rheaume B.A."/>
            <person name="Linnane J.D."/>
            <person name="Pitts N.L."/>
            <person name="Mykles D.L."/>
            <person name="Maclea K.S."/>
        </authorList>
    </citation>
    <scope>NUCLEOTIDE SEQUENCE [LARGE SCALE GENOMIC DNA]</scope>
    <source>
        <strain evidence="4 5">ATCC 33336</strain>
    </source>
</reference>
<accession>A0A1T4PF92</accession>
<dbReference type="FunFam" id="3.10.129.10:FF:000022">
    <property type="entry name" value="Phenylacetic acid degradation protein"/>
    <property type="match status" value="1"/>
</dbReference>
<keyword evidence="5" id="KW-1185">Reference proteome</keyword>
<dbReference type="RefSeq" id="WP_078745050.1">
    <property type="nucleotide sequence ID" value="NZ_FUXG01000008.1"/>
</dbReference>
<feature type="domain" description="Thioesterase" evidence="3">
    <location>
        <begin position="57"/>
        <end position="130"/>
    </location>
</feature>
<dbReference type="InterPro" id="IPR003736">
    <property type="entry name" value="PAAI_dom"/>
</dbReference>
<dbReference type="CDD" id="cd03443">
    <property type="entry name" value="PaaI_thioesterase"/>
    <property type="match status" value="1"/>
</dbReference>
<proteinExistence type="inferred from homology"/>
<dbReference type="SUPFAM" id="SSF54637">
    <property type="entry name" value="Thioesterase/thiol ester dehydrase-isomerase"/>
    <property type="match status" value="1"/>
</dbReference>
<dbReference type="STRING" id="64969.SAMN02745127_01437"/>
<dbReference type="NCBIfam" id="TIGR00369">
    <property type="entry name" value="unchar_dom_1"/>
    <property type="match status" value="1"/>
</dbReference>
<evidence type="ECO:0000256" key="2">
    <source>
        <dbReference type="ARBA" id="ARBA00022801"/>
    </source>
</evidence>
<comment type="caution">
    <text evidence="4">The sequence shown here is derived from an EMBL/GenBank/DDBJ whole genome shotgun (WGS) entry which is preliminary data.</text>
</comment>
<sequence>MADQQTLDAAKTLAENCAHAMYQRDYAAIALEMKILEVDAGFARLSMVIRKDMSNGHGMCHGGMIFSLADTAFAYACNSYNTTTVAAGCNIEYIAPGMLGDTLIAEAREVTVSGRSGIYDVAIRNQDGKAIAFFRGKSRQIKGTVIPDQES</sequence>
<protein>
    <submittedName>
        <fullName evidence="4">Phenylacetic acid degradation protein PaaD</fullName>
    </submittedName>
</protein>
<dbReference type="InterPro" id="IPR029069">
    <property type="entry name" value="HotDog_dom_sf"/>
</dbReference>
<evidence type="ECO:0000313" key="5">
    <source>
        <dbReference type="Proteomes" id="UP000191418"/>
    </source>
</evidence>
<organism evidence="4 5">
    <name type="scientific">Oceanospirillum multiglobuliferum</name>
    <dbReference type="NCBI Taxonomy" id="64969"/>
    <lineage>
        <taxon>Bacteria</taxon>
        <taxon>Pseudomonadati</taxon>
        <taxon>Pseudomonadota</taxon>
        <taxon>Gammaproteobacteria</taxon>
        <taxon>Oceanospirillales</taxon>
        <taxon>Oceanospirillaceae</taxon>
        <taxon>Oceanospirillum</taxon>
    </lineage>
</organism>
<dbReference type="InterPro" id="IPR011973">
    <property type="entry name" value="PaaD"/>
</dbReference>
<dbReference type="Proteomes" id="UP000191418">
    <property type="component" value="Unassembled WGS sequence"/>
</dbReference>
<dbReference type="AlphaFoldDB" id="A0A1T4PF92"/>
<dbReference type="PANTHER" id="PTHR42856:SF1">
    <property type="entry name" value="ACYL-COENZYME A THIOESTERASE PAAI"/>
    <property type="match status" value="1"/>
</dbReference>
<dbReference type="GO" id="GO:0016289">
    <property type="term" value="F:acyl-CoA hydrolase activity"/>
    <property type="evidence" value="ECO:0007669"/>
    <property type="project" value="TreeGrafter"/>
</dbReference>
<dbReference type="Pfam" id="PF03061">
    <property type="entry name" value="4HBT"/>
    <property type="match status" value="1"/>
</dbReference>
<evidence type="ECO:0000256" key="1">
    <source>
        <dbReference type="ARBA" id="ARBA00008324"/>
    </source>
</evidence>
<dbReference type="InterPro" id="IPR052723">
    <property type="entry name" value="Acyl-CoA_thioesterase_PaaI"/>
</dbReference>
<dbReference type="NCBIfam" id="TIGR02286">
    <property type="entry name" value="PaaD"/>
    <property type="match status" value="1"/>
</dbReference>
<dbReference type="OrthoDB" id="32575at2"/>
<dbReference type="Gene3D" id="3.10.129.10">
    <property type="entry name" value="Hotdog Thioesterase"/>
    <property type="match status" value="1"/>
</dbReference>
<comment type="similarity">
    <text evidence="1">Belongs to the thioesterase PaaI family.</text>
</comment>
<keyword evidence="2" id="KW-0378">Hydrolase</keyword>
<name>A0A1T4PF92_9GAMM</name>
<dbReference type="PANTHER" id="PTHR42856">
    <property type="entry name" value="ACYL-COENZYME A THIOESTERASE PAAI"/>
    <property type="match status" value="1"/>
</dbReference>
<gene>
    <name evidence="4" type="ORF">BTE48_08255</name>
</gene>